<gene>
    <name evidence="1" type="ORF">Salat_2489700</name>
</gene>
<evidence type="ECO:0000313" key="2">
    <source>
        <dbReference type="Proteomes" id="UP001293254"/>
    </source>
</evidence>
<dbReference type="AlphaFoldDB" id="A0AAE2CC30"/>
<reference evidence="1" key="2">
    <citation type="journal article" date="2024" name="Plant">
        <title>Genomic evolution and insights into agronomic trait innovations of Sesamum species.</title>
        <authorList>
            <person name="Miao H."/>
            <person name="Wang L."/>
            <person name="Qu L."/>
            <person name="Liu H."/>
            <person name="Sun Y."/>
            <person name="Le M."/>
            <person name="Wang Q."/>
            <person name="Wei S."/>
            <person name="Zheng Y."/>
            <person name="Lin W."/>
            <person name="Duan Y."/>
            <person name="Cao H."/>
            <person name="Xiong S."/>
            <person name="Wang X."/>
            <person name="Wei L."/>
            <person name="Li C."/>
            <person name="Ma Q."/>
            <person name="Ju M."/>
            <person name="Zhao R."/>
            <person name="Li G."/>
            <person name="Mu C."/>
            <person name="Tian Q."/>
            <person name="Mei H."/>
            <person name="Zhang T."/>
            <person name="Gao T."/>
            <person name="Zhang H."/>
        </authorList>
    </citation>
    <scope>NUCLEOTIDE SEQUENCE</scope>
    <source>
        <strain evidence="1">3651</strain>
    </source>
</reference>
<dbReference type="EMBL" id="JACGWO010000010">
    <property type="protein sequence ID" value="KAK4416642.1"/>
    <property type="molecule type" value="Genomic_DNA"/>
</dbReference>
<name>A0AAE2CC30_9LAMI</name>
<evidence type="ECO:0000313" key="1">
    <source>
        <dbReference type="EMBL" id="KAK4416642.1"/>
    </source>
</evidence>
<dbReference type="Proteomes" id="UP001293254">
    <property type="component" value="Unassembled WGS sequence"/>
</dbReference>
<comment type="caution">
    <text evidence="1">The sequence shown here is derived from an EMBL/GenBank/DDBJ whole genome shotgun (WGS) entry which is preliminary data.</text>
</comment>
<organism evidence="1 2">
    <name type="scientific">Sesamum alatum</name>
    <dbReference type="NCBI Taxonomy" id="300844"/>
    <lineage>
        <taxon>Eukaryota</taxon>
        <taxon>Viridiplantae</taxon>
        <taxon>Streptophyta</taxon>
        <taxon>Embryophyta</taxon>
        <taxon>Tracheophyta</taxon>
        <taxon>Spermatophyta</taxon>
        <taxon>Magnoliopsida</taxon>
        <taxon>eudicotyledons</taxon>
        <taxon>Gunneridae</taxon>
        <taxon>Pentapetalae</taxon>
        <taxon>asterids</taxon>
        <taxon>lamiids</taxon>
        <taxon>Lamiales</taxon>
        <taxon>Pedaliaceae</taxon>
        <taxon>Sesamum</taxon>
    </lineage>
</organism>
<accession>A0AAE2CC30</accession>
<reference evidence="1" key="1">
    <citation type="submission" date="2020-06" db="EMBL/GenBank/DDBJ databases">
        <authorList>
            <person name="Li T."/>
            <person name="Hu X."/>
            <person name="Zhang T."/>
            <person name="Song X."/>
            <person name="Zhang H."/>
            <person name="Dai N."/>
            <person name="Sheng W."/>
            <person name="Hou X."/>
            <person name="Wei L."/>
        </authorList>
    </citation>
    <scope>NUCLEOTIDE SEQUENCE</scope>
    <source>
        <strain evidence="1">3651</strain>
        <tissue evidence="1">Leaf</tissue>
    </source>
</reference>
<protein>
    <submittedName>
        <fullName evidence="1">Uncharacterized protein</fullName>
    </submittedName>
</protein>
<sequence length="108" mass="12122">MAPSADELQRNRFYNENWSVAMESTFFGVLVQEITMGVAEPGYPDSYAIRRFPLAKAYEHFREPNYTALRAIFEGHVPHGVGPSRRGCNNEVIDVDAIVELSLGSDDN</sequence>
<keyword evidence="2" id="KW-1185">Reference proteome</keyword>
<proteinExistence type="predicted"/>